<keyword evidence="3" id="KW-1185">Reference proteome</keyword>
<keyword evidence="2" id="KW-0413">Isomerase</keyword>
<protein>
    <submittedName>
        <fullName evidence="2">Peptidyl-prolyl cis-trans isomerase</fullName>
    </submittedName>
</protein>
<evidence type="ECO:0000313" key="3">
    <source>
        <dbReference type="Proteomes" id="UP001597357"/>
    </source>
</evidence>
<dbReference type="RefSeq" id="WP_379048284.1">
    <property type="nucleotide sequence ID" value="NZ_JBHULZ010000041.1"/>
</dbReference>
<dbReference type="Proteomes" id="UP001597357">
    <property type="component" value="Unassembled WGS sequence"/>
</dbReference>
<feature type="chain" id="PRO_5045065092" evidence="1">
    <location>
        <begin position="37"/>
        <end position="294"/>
    </location>
</feature>
<accession>A0ABW5SFW0</accession>
<organism evidence="2 3">
    <name type="scientific">Mesonia sediminis</name>
    <dbReference type="NCBI Taxonomy" id="1703946"/>
    <lineage>
        <taxon>Bacteria</taxon>
        <taxon>Pseudomonadati</taxon>
        <taxon>Bacteroidota</taxon>
        <taxon>Flavobacteriia</taxon>
        <taxon>Flavobacteriales</taxon>
        <taxon>Flavobacteriaceae</taxon>
        <taxon>Mesonia</taxon>
    </lineage>
</organism>
<dbReference type="EMBL" id="JBHULZ010000041">
    <property type="protein sequence ID" value="MFD2698559.1"/>
    <property type="molecule type" value="Genomic_DNA"/>
</dbReference>
<evidence type="ECO:0000256" key="1">
    <source>
        <dbReference type="SAM" id="SignalP"/>
    </source>
</evidence>
<keyword evidence="1" id="KW-0732">Signal</keyword>
<comment type="caution">
    <text evidence="2">The sequence shown here is derived from an EMBL/GenBank/DDBJ whole genome shotgun (WGS) entry which is preliminary data.</text>
</comment>
<evidence type="ECO:0000313" key="2">
    <source>
        <dbReference type="EMBL" id="MFD2698559.1"/>
    </source>
</evidence>
<dbReference type="GO" id="GO:0016853">
    <property type="term" value="F:isomerase activity"/>
    <property type="evidence" value="ECO:0007669"/>
    <property type="project" value="UniProtKB-KW"/>
</dbReference>
<sequence length="294" mass="35063">MSRFLKNYKKNLNKIRLSLLSLLALLLVQCDLLVPAESKTPLAKVYDNYLYEEQVLDLMPKQLTGEDSVIFLRNYVKDWATEQLLLHRAKINLSQEKQQEFNRLVEQYKINLYSEAYKSMLIGQRIDTTVSQTAIRDYYQENKENFKLNQNLVRLRYIQIPLDFKNTKELKKNFDRFNLDDQIDIQDQAITYLKFRFNDSTWYNLADVIKDVPLLDEQKIKENQAKLLQLEDSSSVFLVKIKDFKARNELAPVEYVEPTIKQILINRRKLKLADELEKEIIDNAIKNRKFEEFY</sequence>
<proteinExistence type="predicted"/>
<gene>
    <name evidence="2" type="ORF">ACFSQ0_11200</name>
</gene>
<feature type="signal peptide" evidence="1">
    <location>
        <begin position="1"/>
        <end position="36"/>
    </location>
</feature>
<reference evidence="3" key="1">
    <citation type="journal article" date="2019" name="Int. J. Syst. Evol. Microbiol.">
        <title>The Global Catalogue of Microorganisms (GCM) 10K type strain sequencing project: providing services to taxonomists for standard genome sequencing and annotation.</title>
        <authorList>
            <consortium name="The Broad Institute Genomics Platform"/>
            <consortium name="The Broad Institute Genome Sequencing Center for Infectious Disease"/>
            <person name="Wu L."/>
            <person name="Ma J."/>
        </authorList>
    </citation>
    <scope>NUCLEOTIDE SEQUENCE [LARGE SCALE GENOMIC DNA]</scope>
    <source>
        <strain evidence="3">KCTC 42255</strain>
    </source>
</reference>
<name>A0ABW5SFW0_9FLAO</name>